<dbReference type="Pfam" id="PF13419">
    <property type="entry name" value="HAD_2"/>
    <property type="match status" value="1"/>
</dbReference>
<reference evidence="1 2" key="1">
    <citation type="submission" date="2011-03" db="EMBL/GenBank/DDBJ databases">
        <authorList>
            <person name="Muzny D."/>
            <person name="Qin X."/>
            <person name="Deng J."/>
            <person name="Jiang H."/>
            <person name="Liu Y."/>
            <person name="Qu J."/>
            <person name="Song X.-Z."/>
            <person name="Zhang L."/>
            <person name="Thornton R."/>
            <person name="Coyle M."/>
            <person name="Francisco L."/>
            <person name="Jackson L."/>
            <person name="Javaid M."/>
            <person name="Korchina V."/>
            <person name="Kovar C."/>
            <person name="Mata R."/>
            <person name="Mathew T."/>
            <person name="Ngo R."/>
            <person name="Nguyen L."/>
            <person name="Nguyen N."/>
            <person name="Okwuonu G."/>
            <person name="Ongeri F."/>
            <person name="Pham C."/>
            <person name="Simmons D."/>
            <person name="Wilczek-Boney K."/>
            <person name="Hale W."/>
            <person name="Jakkamsetti A."/>
            <person name="Pham P."/>
            <person name="Ruth R."/>
            <person name="San Lucas F."/>
            <person name="Warren J."/>
            <person name="Zhang J."/>
            <person name="Zhao Z."/>
            <person name="Zhou C."/>
            <person name="Zhu D."/>
            <person name="Lee S."/>
            <person name="Bess C."/>
            <person name="Blankenburg K."/>
            <person name="Forbes L."/>
            <person name="Fu Q."/>
            <person name="Gubbala S."/>
            <person name="Hirani K."/>
            <person name="Jayaseelan J.C."/>
            <person name="Lara F."/>
            <person name="Munidasa M."/>
            <person name="Palculict T."/>
            <person name="Patil S."/>
            <person name="Pu L.-L."/>
            <person name="Saada N."/>
            <person name="Tang L."/>
            <person name="Weissenberger G."/>
            <person name="Zhu Y."/>
            <person name="Hemphill L."/>
            <person name="Shang Y."/>
            <person name="Youmans B."/>
            <person name="Ayvaz T."/>
            <person name="Ross M."/>
            <person name="Santibanez J."/>
            <person name="Aqrawi P."/>
            <person name="Gross S."/>
            <person name="Joshi V."/>
            <person name="Fowler G."/>
            <person name="Nazareth L."/>
            <person name="Reid J."/>
            <person name="Worley K."/>
            <person name="Petrosino J."/>
            <person name="Highlander S."/>
            <person name="Gibbs R."/>
        </authorList>
    </citation>
    <scope>NUCLEOTIDE SEQUENCE [LARGE SCALE GENOMIC DNA]</scope>
    <source>
        <strain evidence="1 2">SK49</strain>
    </source>
</reference>
<sequence length="252" mass="28530">MSDWFFCGLWYNEATTVTERTSTLSYKFLLFDLDHTLLDFDTAEDIALTHFLEEQGVTEIQTYKDYYIPMNKGLWRDLEQGKISKPELVNTRFSRLFAHFGIGKDGAELALLYQQHIAQQGQTYAGASELLDSLTAADYEIYGATNGITAIQTGRMAHSDISPYFNHIFISEQMGTLKPEALFYEKIAEQISDFDLSQALMIGDSLTADIAGANNAGLDSIWYNPKQLENESPFQPTYTAYSYDDIIRLLVP</sequence>
<comment type="caution">
    <text evidence="1">The sequence shown here is derived from an EMBL/GenBank/DDBJ whole genome shotgun (WGS) entry which is preliminary data.</text>
</comment>
<evidence type="ECO:0000313" key="1">
    <source>
        <dbReference type="EMBL" id="EGJ39967.1"/>
    </source>
</evidence>
<dbReference type="PANTHER" id="PTHR47478:SF1">
    <property type="entry name" value="PYRIMIDINE 5'-NUCLEOTIDASE YJJG"/>
    <property type="match status" value="1"/>
</dbReference>
<evidence type="ECO:0000313" key="2">
    <source>
        <dbReference type="Proteomes" id="UP000006459"/>
    </source>
</evidence>
<dbReference type="Gene3D" id="3.40.50.1000">
    <property type="entry name" value="HAD superfamily/HAD-like"/>
    <property type="match status" value="1"/>
</dbReference>
<dbReference type="PATRIC" id="fig|888808.3.peg.1138"/>
<dbReference type="InterPro" id="IPR052550">
    <property type="entry name" value="Pyrimidine_5'-ntase_YjjG"/>
</dbReference>
<dbReference type="InterPro" id="IPR011951">
    <property type="entry name" value="HAD-SF_hydro_IA_YjjG/PynA"/>
</dbReference>
<dbReference type="SFLD" id="SFLDG01129">
    <property type="entry name" value="C1.5:_HAD__Beta-PGM__Phosphata"/>
    <property type="match status" value="1"/>
</dbReference>
<protein>
    <submittedName>
        <fullName evidence="1">(S)-2-haloacid dehalogenase</fullName>
        <ecNumber evidence="1">3.8.1.2</ecNumber>
    </submittedName>
</protein>
<dbReference type="EMBL" id="AFFO01000008">
    <property type="protein sequence ID" value="EGJ39967.1"/>
    <property type="molecule type" value="Genomic_DNA"/>
</dbReference>
<dbReference type="SFLD" id="SFLDS00003">
    <property type="entry name" value="Haloacid_Dehalogenase"/>
    <property type="match status" value="1"/>
</dbReference>
<dbReference type="AlphaFoldDB" id="F3UXC7"/>
<dbReference type="NCBIfam" id="TIGR02254">
    <property type="entry name" value="YjjG_YfnB"/>
    <property type="match status" value="1"/>
</dbReference>
<dbReference type="SUPFAM" id="SSF56784">
    <property type="entry name" value="HAD-like"/>
    <property type="match status" value="1"/>
</dbReference>
<dbReference type="PANTHER" id="PTHR47478">
    <property type="match status" value="1"/>
</dbReference>
<dbReference type="EC" id="3.8.1.2" evidence="1"/>
<dbReference type="InterPro" id="IPR023214">
    <property type="entry name" value="HAD_sf"/>
</dbReference>
<dbReference type="InterPro" id="IPR036412">
    <property type="entry name" value="HAD-like_sf"/>
</dbReference>
<dbReference type="InterPro" id="IPR041492">
    <property type="entry name" value="HAD_2"/>
</dbReference>
<dbReference type="GO" id="GO:0008253">
    <property type="term" value="F:5'-nucleotidase activity"/>
    <property type="evidence" value="ECO:0007669"/>
    <property type="project" value="InterPro"/>
</dbReference>
<dbReference type="HOGENOM" id="CLU_045011_8_1_9"/>
<dbReference type="InterPro" id="IPR006439">
    <property type="entry name" value="HAD-SF_hydro_IA"/>
</dbReference>
<proteinExistence type="predicted"/>
<organism evidence="1 2">
    <name type="scientific">Streptococcus sanguinis SK49</name>
    <dbReference type="NCBI Taxonomy" id="888808"/>
    <lineage>
        <taxon>Bacteria</taxon>
        <taxon>Bacillati</taxon>
        <taxon>Bacillota</taxon>
        <taxon>Bacilli</taxon>
        <taxon>Lactobacillales</taxon>
        <taxon>Streptococcaceae</taxon>
        <taxon>Streptococcus</taxon>
    </lineage>
</organism>
<dbReference type="eggNOG" id="COG1011">
    <property type="taxonomic scope" value="Bacteria"/>
</dbReference>
<dbReference type="Proteomes" id="UP000006459">
    <property type="component" value="Unassembled WGS sequence"/>
</dbReference>
<keyword evidence="1" id="KW-0378">Hydrolase</keyword>
<dbReference type="NCBIfam" id="TIGR01549">
    <property type="entry name" value="HAD-SF-IA-v1"/>
    <property type="match status" value="1"/>
</dbReference>
<dbReference type="GO" id="GO:0018784">
    <property type="term" value="F:(S)-2-haloacid dehalogenase activity"/>
    <property type="evidence" value="ECO:0007669"/>
    <property type="project" value="UniProtKB-EC"/>
</dbReference>
<accession>F3UXC7</accession>
<gene>
    <name evidence="1" type="ORF">HMPREF9380_1165</name>
</gene>
<dbReference type="InterPro" id="IPR023198">
    <property type="entry name" value="PGP-like_dom2"/>
</dbReference>
<dbReference type="Gene3D" id="1.10.150.240">
    <property type="entry name" value="Putative phosphatase, domain 2"/>
    <property type="match status" value="1"/>
</dbReference>
<name>F3UXC7_STRSA</name>